<dbReference type="GO" id="GO:0005739">
    <property type="term" value="C:mitochondrion"/>
    <property type="evidence" value="ECO:0007669"/>
    <property type="project" value="TreeGrafter"/>
</dbReference>
<keyword evidence="6" id="KW-1185">Reference proteome</keyword>
<proteinExistence type="predicted"/>
<dbReference type="CDD" id="cd00322">
    <property type="entry name" value="FNR_like"/>
    <property type="match status" value="1"/>
</dbReference>
<gene>
    <name evidence="5" type="ORF">O3P69_002839</name>
</gene>
<evidence type="ECO:0000259" key="4">
    <source>
        <dbReference type="PROSITE" id="PS51384"/>
    </source>
</evidence>
<dbReference type="GO" id="GO:0016491">
    <property type="term" value="F:oxidoreductase activity"/>
    <property type="evidence" value="ECO:0007669"/>
    <property type="project" value="UniProtKB-KW"/>
</dbReference>
<evidence type="ECO:0000256" key="2">
    <source>
        <dbReference type="ARBA" id="ARBA00023027"/>
    </source>
</evidence>
<sequence length="323" mass="35382">MRVLVKGVWSPLRVFHKLKPRLMSTLTPEEPAPAAPISRVAGQGKHLVITAEQTRQPLVTAATVTRVWQASPSVRCLTLAVHDPRVSFKGGQWVDLFIPGLEIVGGFSMCSPPRQLAQEGTLDLGVKYSKWPPALWVHEECKVGSEVHIRVGGDFHYPPSPLPQKEGDRGFSLPPYPLLLVGGGVGVNPLASMLFQIHSLHRLGVPAGGEVEGALPEGTKGAMLYSARTYEEILYKEELNKVAEEMSNFRVSYFTTREAPPNPSLATHGRITASTLSQAVSSLSASHPPLCYLCGPPCMSEDVSRHLQDAGVPRERILYEKWW</sequence>
<dbReference type="PANTHER" id="PTHR46505">
    <property type="entry name" value="OXIDOREDUCTASE NAD-BINDING DOMAIN-CONTAINING PROTEIN 1"/>
    <property type="match status" value="1"/>
</dbReference>
<dbReference type="InterPro" id="IPR017938">
    <property type="entry name" value="Riboflavin_synthase-like_b-brl"/>
</dbReference>
<dbReference type="InterPro" id="IPR001433">
    <property type="entry name" value="OxRdtase_FAD/NAD-bd"/>
</dbReference>
<dbReference type="InterPro" id="IPR052128">
    <property type="entry name" value="Oxidoreductase_NAD-binding"/>
</dbReference>
<comment type="caution">
    <text evidence="5">The sequence shown here is derived from an EMBL/GenBank/DDBJ whole genome shotgun (WGS) entry which is preliminary data.</text>
</comment>
<dbReference type="Proteomes" id="UP001487740">
    <property type="component" value="Unassembled WGS sequence"/>
</dbReference>
<dbReference type="Pfam" id="PF00175">
    <property type="entry name" value="NAD_binding_1"/>
    <property type="match status" value="1"/>
</dbReference>
<keyword evidence="1" id="KW-0560">Oxidoreductase</keyword>
<organism evidence="5 6">
    <name type="scientific">Scylla paramamosain</name>
    <name type="common">Mud crab</name>
    <dbReference type="NCBI Taxonomy" id="85552"/>
    <lineage>
        <taxon>Eukaryota</taxon>
        <taxon>Metazoa</taxon>
        <taxon>Ecdysozoa</taxon>
        <taxon>Arthropoda</taxon>
        <taxon>Crustacea</taxon>
        <taxon>Multicrustacea</taxon>
        <taxon>Malacostraca</taxon>
        <taxon>Eumalacostraca</taxon>
        <taxon>Eucarida</taxon>
        <taxon>Decapoda</taxon>
        <taxon>Pleocyemata</taxon>
        <taxon>Brachyura</taxon>
        <taxon>Eubrachyura</taxon>
        <taxon>Portunoidea</taxon>
        <taxon>Portunidae</taxon>
        <taxon>Portuninae</taxon>
        <taxon>Scylla</taxon>
    </lineage>
</organism>
<feature type="domain" description="FAD-binding FR-type" evidence="4">
    <location>
        <begin position="57"/>
        <end position="163"/>
    </location>
</feature>
<dbReference type="AlphaFoldDB" id="A0AAW0UQ63"/>
<accession>A0AAW0UQ63</accession>
<evidence type="ECO:0000256" key="1">
    <source>
        <dbReference type="ARBA" id="ARBA00023002"/>
    </source>
</evidence>
<dbReference type="SUPFAM" id="SSF63380">
    <property type="entry name" value="Riboflavin synthase domain-like"/>
    <property type="match status" value="1"/>
</dbReference>
<dbReference type="InterPro" id="IPR017927">
    <property type="entry name" value="FAD-bd_FR_type"/>
</dbReference>
<dbReference type="SUPFAM" id="SSF52343">
    <property type="entry name" value="Ferredoxin reductase-like, C-terminal NADP-linked domain"/>
    <property type="match status" value="1"/>
</dbReference>
<evidence type="ECO:0000313" key="6">
    <source>
        <dbReference type="Proteomes" id="UP001487740"/>
    </source>
</evidence>
<evidence type="ECO:0000313" key="5">
    <source>
        <dbReference type="EMBL" id="KAK8401348.1"/>
    </source>
</evidence>
<keyword evidence="2" id="KW-0520">NAD</keyword>
<reference evidence="5 6" key="1">
    <citation type="submission" date="2023-03" db="EMBL/GenBank/DDBJ databases">
        <title>High-quality genome of Scylla paramamosain provides insights in environmental adaptation.</title>
        <authorList>
            <person name="Zhang L."/>
        </authorList>
    </citation>
    <scope>NUCLEOTIDE SEQUENCE [LARGE SCALE GENOMIC DNA]</scope>
    <source>
        <strain evidence="5">LZ_2023a</strain>
        <tissue evidence="5">Muscle</tissue>
    </source>
</reference>
<protein>
    <recommendedName>
        <fullName evidence="3">Oxidoreductase NAD-binding domain-containing protein 1</fullName>
    </recommendedName>
</protein>
<dbReference type="PROSITE" id="PS51384">
    <property type="entry name" value="FAD_FR"/>
    <property type="match status" value="1"/>
</dbReference>
<dbReference type="Gene3D" id="2.40.30.10">
    <property type="entry name" value="Translation factors"/>
    <property type="match status" value="1"/>
</dbReference>
<dbReference type="PANTHER" id="PTHR46505:SF1">
    <property type="entry name" value="OXIDOREDUCTASE NAD-BINDING DOMAIN-CONTAINING PROTEIN 1"/>
    <property type="match status" value="1"/>
</dbReference>
<evidence type="ECO:0000256" key="3">
    <source>
        <dbReference type="ARBA" id="ARBA00040516"/>
    </source>
</evidence>
<name>A0AAW0UQ63_SCYPA</name>
<dbReference type="InterPro" id="IPR039261">
    <property type="entry name" value="FNR_nucleotide-bd"/>
</dbReference>
<dbReference type="Gene3D" id="3.40.50.80">
    <property type="entry name" value="Nucleotide-binding domain of ferredoxin-NADP reductase (FNR) module"/>
    <property type="match status" value="1"/>
</dbReference>
<dbReference type="EMBL" id="JARAKH010000009">
    <property type="protein sequence ID" value="KAK8401348.1"/>
    <property type="molecule type" value="Genomic_DNA"/>
</dbReference>